<evidence type="ECO:0000256" key="1">
    <source>
        <dbReference type="ARBA" id="ARBA00004442"/>
    </source>
</evidence>
<feature type="signal peptide" evidence="4">
    <location>
        <begin position="1"/>
        <end position="24"/>
    </location>
</feature>
<evidence type="ECO:0000313" key="10">
    <source>
        <dbReference type="Proteomes" id="UP000095455"/>
    </source>
</evidence>
<gene>
    <name evidence="9" type="ORF">DW782_14760</name>
    <name evidence="7" type="ORF">ERS852380_03537</name>
    <name evidence="8" type="ORF">GKD70_14360</name>
</gene>
<organism evidence="9 11">
    <name type="scientific">Parabacteroides distasonis</name>
    <dbReference type="NCBI Taxonomy" id="823"/>
    <lineage>
        <taxon>Bacteria</taxon>
        <taxon>Pseudomonadati</taxon>
        <taxon>Bacteroidota</taxon>
        <taxon>Bacteroidia</taxon>
        <taxon>Bacteroidales</taxon>
        <taxon>Tannerellaceae</taxon>
        <taxon>Parabacteroides</taxon>
    </lineage>
</organism>
<evidence type="ECO:0000313" key="7">
    <source>
        <dbReference type="EMBL" id="CUO95133.1"/>
    </source>
</evidence>
<evidence type="ECO:0000313" key="12">
    <source>
        <dbReference type="Proteomes" id="UP000441609"/>
    </source>
</evidence>
<evidence type="ECO:0000313" key="11">
    <source>
        <dbReference type="Proteomes" id="UP000284660"/>
    </source>
</evidence>
<reference evidence="8 12" key="3">
    <citation type="journal article" date="2019" name="Nat. Med.">
        <title>A library of human gut bacterial isolates paired with longitudinal multiomics data enables mechanistic microbiome research.</title>
        <authorList>
            <person name="Poyet M."/>
            <person name="Groussin M."/>
            <person name="Gibbons S.M."/>
            <person name="Avila-Pacheco J."/>
            <person name="Jiang X."/>
            <person name="Kearney S.M."/>
            <person name="Perrotta A.R."/>
            <person name="Berdy B."/>
            <person name="Zhao S."/>
            <person name="Lieberman T.D."/>
            <person name="Swanson P.K."/>
            <person name="Smith M."/>
            <person name="Roesemann S."/>
            <person name="Alexander J.E."/>
            <person name="Rich S.A."/>
            <person name="Livny J."/>
            <person name="Vlamakis H."/>
            <person name="Clish C."/>
            <person name="Bullock K."/>
            <person name="Deik A."/>
            <person name="Scott J."/>
            <person name="Pierce K.A."/>
            <person name="Xavier R.J."/>
            <person name="Alm E.J."/>
        </authorList>
    </citation>
    <scope>NUCLEOTIDE SEQUENCE [LARGE SCALE GENOMIC DNA]</scope>
    <source>
        <strain evidence="8 12">BIOML-A20</strain>
    </source>
</reference>
<dbReference type="Pfam" id="PF07715">
    <property type="entry name" value="Plug"/>
    <property type="match status" value="1"/>
</dbReference>
<feature type="domain" description="TonB-dependent receptor plug" evidence="5">
    <location>
        <begin position="148"/>
        <end position="233"/>
    </location>
</feature>
<feature type="domain" description="Outer membrane protein beta-barrel" evidence="6">
    <location>
        <begin position="388"/>
        <end position="792"/>
    </location>
</feature>
<dbReference type="InterPro" id="IPR008969">
    <property type="entry name" value="CarboxyPept-like_regulatory"/>
</dbReference>
<dbReference type="Gene3D" id="2.60.40.1120">
    <property type="entry name" value="Carboxypeptidase-like, regulatory domain"/>
    <property type="match status" value="1"/>
</dbReference>
<dbReference type="Gene3D" id="2.40.170.20">
    <property type="entry name" value="TonB-dependent receptor, beta-barrel domain"/>
    <property type="match status" value="1"/>
</dbReference>
<dbReference type="Proteomes" id="UP000095455">
    <property type="component" value="Unassembled WGS sequence"/>
</dbReference>
<evidence type="ECO:0000256" key="2">
    <source>
        <dbReference type="ARBA" id="ARBA00023136"/>
    </source>
</evidence>
<evidence type="ECO:0000256" key="3">
    <source>
        <dbReference type="ARBA" id="ARBA00023237"/>
    </source>
</evidence>
<dbReference type="RefSeq" id="WP_005855575.1">
    <property type="nucleotide sequence ID" value="NZ_BQOC01000001.1"/>
</dbReference>
<feature type="chain" id="PRO_5039781507" evidence="4">
    <location>
        <begin position="25"/>
        <end position="822"/>
    </location>
</feature>
<dbReference type="EMBL" id="CYYK01000014">
    <property type="protein sequence ID" value="CUO95133.1"/>
    <property type="molecule type" value="Genomic_DNA"/>
</dbReference>
<evidence type="ECO:0000313" key="8">
    <source>
        <dbReference type="EMBL" id="MSB74449.1"/>
    </source>
</evidence>
<keyword evidence="3" id="KW-0998">Cell outer membrane</keyword>
<dbReference type="EMBL" id="QSJN01000009">
    <property type="protein sequence ID" value="RHD73109.1"/>
    <property type="molecule type" value="Genomic_DNA"/>
</dbReference>
<dbReference type="InterPro" id="IPR012910">
    <property type="entry name" value="Plug_dom"/>
</dbReference>
<sequence length="822" mass="93028">MKTALFFKLLFVCLACVAIRPVSAQVLGAGVFELKGQVVDSLTNEPVSFATLRVTRGEEITEPLALLACDIDGYFSVSLPEAGSYYFHMSSIGKIPARRKVSVSAQSPVWNVGKLCMKDDARTLGEVRVSAQRPLVKVDIDKLVYNLEEDPEAKVSNTLDMLRKVPMVTVDGDDNIQLKGNSNFKIYMNGRPSGLLSSNPSTVLKSLPASNIKDIEVITDPGARYDAEGVSGIINIIMVRRVLDGYTGTVSAEVTTNEAYGGGTFVSLKAGKLGLTANYNLEYEREPIADITSFRKNLSDDANRYLSQIGEHWEREKMHRGYLEGTFEIDSMNLISVDANLFRKRQKEFSDLSVEMRDMNRDLIYAYDRFSQNQPVFGSVEVNANYQHETRRKGELLTLSYRFTNDPNDDENRMRITGTSNYSDFLQWDTNRAKTNEHTGQLDYIRPIAGGHDLETGVKYILRQTDSEITQRLYDETSGNWHEPSGSFVDFSHTQHIYSVYLGGTFRWNKLGIKAGVRAEGTSLDVSYSNDLTKDFHSNFVDIVPNVTLSYSIGQSQQIRLGYNMRIQRAGIDYLNPYVDERDPLNVSYGNPDLDSEKSNSVNLNYTLFTQKFNINASVSHAFVNNSIEQYTFMDTERPNVSVSTYGNIGKRHQTGFSLYMNWSPLPLFRFFMNGGVDYISMENEERNLSNSGWSGRAFAGVQFSFPKDFWLNMNAGYMLPKIQLQGERSDFLFHGITLNKDFFHKKLTLSVYCKSPLTKTWKMENKTYNNAFTLYETENKVMREFGISVSYRFGSLTDTFRKIKRGIVNDDVKDSGGKDVD</sequence>
<dbReference type="EMBL" id="WKMO01000013">
    <property type="protein sequence ID" value="MSB74449.1"/>
    <property type="molecule type" value="Genomic_DNA"/>
</dbReference>
<dbReference type="SUPFAM" id="SSF56935">
    <property type="entry name" value="Porins"/>
    <property type="match status" value="1"/>
</dbReference>
<evidence type="ECO:0000259" key="6">
    <source>
        <dbReference type="Pfam" id="PF14905"/>
    </source>
</evidence>
<comment type="caution">
    <text evidence="9">The sequence shown here is derived from an EMBL/GenBank/DDBJ whole genome shotgun (WGS) entry which is preliminary data.</text>
</comment>
<accession>A0A174J671</accession>
<name>A0A174J671_PARDI</name>
<dbReference type="InterPro" id="IPR036942">
    <property type="entry name" value="Beta-barrel_TonB_sf"/>
</dbReference>
<dbReference type="GO" id="GO:0009279">
    <property type="term" value="C:cell outer membrane"/>
    <property type="evidence" value="ECO:0007669"/>
    <property type="project" value="UniProtKB-SubCell"/>
</dbReference>
<dbReference type="AlphaFoldDB" id="A0A174J671"/>
<dbReference type="Proteomes" id="UP000284660">
    <property type="component" value="Unassembled WGS sequence"/>
</dbReference>
<evidence type="ECO:0000256" key="4">
    <source>
        <dbReference type="SAM" id="SignalP"/>
    </source>
</evidence>
<evidence type="ECO:0000313" key="9">
    <source>
        <dbReference type="EMBL" id="RHD73109.1"/>
    </source>
</evidence>
<keyword evidence="4" id="KW-0732">Signal</keyword>
<dbReference type="InterPro" id="IPR041700">
    <property type="entry name" value="OMP_b-brl_3"/>
</dbReference>
<dbReference type="Pfam" id="PF14905">
    <property type="entry name" value="OMP_b-brl_3"/>
    <property type="match status" value="1"/>
</dbReference>
<reference evidence="7 10" key="1">
    <citation type="submission" date="2015-09" db="EMBL/GenBank/DDBJ databases">
        <authorList>
            <consortium name="Pathogen Informatics"/>
        </authorList>
    </citation>
    <scope>NUCLEOTIDE SEQUENCE [LARGE SCALE GENOMIC DNA]</scope>
    <source>
        <strain evidence="7 10">2789STDY5608822</strain>
    </source>
</reference>
<dbReference type="PANTHER" id="PTHR40980">
    <property type="entry name" value="PLUG DOMAIN-CONTAINING PROTEIN"/>
    <property type="match status" value="1"/>
</dbReference>
<reference evidence="9 11" key="2">
    <citation type="submission" date="2018-08" db="EMBL/GenBank/DDBJ databases">
        <title>A genome reference for cultivated species of the human gut microbiota.</title>
        <authorList>
            <person name="Zou Y."/>
            <person name="Xue W."/>
            <person name="Luo G."/>
        </authorList>
    </citation>
    <scope>NUCLEOTIDE SEQUENCE [LARGE SCALE GENOMIC DNA]</scope>
    <source>
        <strain evidence="9 11">AM30-4</strain>
    </source>
</reference>
<proteinExistence type="predicted"/>
<dbReference type="Proteomes" id="UP000441609">
    <property type="component" value="Unassembled WGS sequence"/>
</dbReference>
<dbReference type="Gene3D" id="2.170.130.10">
    <property type="entry name" value="TonB-dependent receptor, plug domain"/>
    <property type="match status" value="1"/>
</dbReference>
<dbReference type="InterPro" id="IPR037066">
    <property type="entry name" value="Plug_dom_sf"/>
</dbReference>
<dbReference type="OrthoDB" id="8764943at2"/>
<dbReference type="SUPFAM" id="SSF49464">
    <property type="entry name" value="Carboxypeptidase regulatory domain-like"/>
    <property type="match status" value="1"/>
</dbReference>
<dbReference type="PANTHER" id="PTHR40980:SF4">
    <property type="entry name" value="TONB-DEPENDENT RECEPTOR-LIKE BETA-BARREL DOMAIN-CONTAINING PROTEIN"/>
    <property type="match status" value="1"/>
</dbReference>
<comment type="subcellular location">
    <subcellularLocation>
        <location evidence="1">Cell outer membrane</location>
    </subcellularLocation>
</comment>
<protein>
    <submittedName>
        <fullName evidence="7">Outer membrane receptor for ferrienterochelin and colicins</fullName>
    </submittedName>
    <submittedName>
        <fullName evidence="9">TonB-dependent receptor</fullName>
    </submittedName>
</protein>
<keyword evidence="9" id="KW-0675">Receptor</keyword>
<evidence type="ECO:0000259" key="5">
    <source>
        <dbReference type="Pfam" id="PF07715"/>
    </source>
</evidence>
<keyword evidence="2" id="KW-0472">Membrane</keyword>